<keyword evidence="2" id="KW-1185">Reference proteome</keyword>
<dbReference type="Gene3D" id="3.40.50.10960">
    <property type="match status" value="1"/>
</dbReference>
<dbReference type="EMBL" id="AXCV01000585">
    <property type="protein sequence ID" value="KGO22223.1"/>
    <property type="molecule type" value="Genomic_DNA"/>
</dbReference>
<evidence type="ECO:0000313" key="1">
    <source>
        <dbReference type="EMBL" id="KGO22223.1"/>
    </source>
</evidence>
<name>A0ABR4XP13_9LACO</name>
<accession>A0ABR4XP13</accession>
<reference evidence="1 2" key="1">
    <citation type="journal article" date="2014" name="Antonie Van Leeuwenhoek">
        <title>Oenococcus alcoholitolerans sp. nov., a lactic acid bacteria isolated from cachaca and ethanol fermentation processes.</title>
        <authorList>
            <person name="Badotti F."/>
            <person name="Moreira A.P."/>
            <person name="Tonon L.A."/>
            <person name="de Lucena B.T."/>
            <person name="Gomes Fde C."/>
            <person name="Kruger R."/>
            <person name="Thompson C.C."/>
            <person name="de Morais M.A.Jr."/>
            <person name="Rosa C.A."/>
            <person name="Thompson F.L."/>
        </authorList>
    </citation>
    <scope>NUCLEOTIDE SEQUENCE [LARGE SCALE GENOMIC DNA]</scope>
    <source>
        <strain evidence="1 2">UFRJ-M7.2.18</strain>
    </source>
</reference>
<evidence type="ECO:0000313" key="2">
    <source>
        <dbReference type="Proteomes" id="UP000030023"/>
    </source>
</evidence>
<organism evidence="1 2">
    <name type="scientific">Oenococcus alcoholitolerans</name>
    <dbReference type="NCBI Taxonomy" id="931074"/>
    <lineage>
        <taxon>Bacteria</taxon>
        <taxon>Bacillati</taxon>
        <taxon>Bacillota</taxon>
        <taxon>Bacilli</taxon>
        <taxon>Lactobacillales</taxon>
        <taxon>Lactobacillaceae</taxon>
        <taxon>Oenococcus</taxon>
    </lineage>
</organism>
<gene>
    <name evidence="1" type="ORF">Q757_09530</name>
</gene>
<sequence>MQKITSIKVNAYQTDYHQIIDQAGIAVGQPYARWAGQQKSFSFSFRKNYQVSSVDLDLDPKSGKAFIKVHERVFAGFVFYKNAWHRLNRDSNVGNYVSVPDGRSPIYTGFNLHSDYFKQTVKNYFKLGQLSRSAVSQIILVSSGSRTKEIAIVMNDGNLVYTSPASIGKLELYPQMAAVIRQRNLNRGVIDLISGNFARPFNDQDQKVLNDADNRR</sequence>
<proteinExistence type="predicted"/>
<comment type="caution">
    <text evidence="1">The sequence shown here is derived from an EMBL/GenBank/DDBJ whole genome shotgun (WGS) entry which is preliminary data.</text>
</comment>
<dbReference type="Proteomes" id="UP000030023">
    <property type="component" value="Unassembled WGS sequence"/>
</dbReference>
<protein>
    <submittedName>
        <fullName evidence="1">Uncharacterized protein</fullName>
    </submittedName>
</protein>